<feature type="compositionally biased region" description="Polar residues" evidence="1">
    <location>
        <begin position="100"/>
        <end position="113"/>
    </location>
</feature>
<evidence type="ECO:0000313" key="2">
    <source>
        <dbReference type="EMBL" id="GBP41935.1"/>
    </source>
</evidence>
<reference evidence="2 3" key="1">
    <citation type="journal article" date="2019" name="Commun. Biol.">
        <title>The bagworm genome reveals a unique fibroin gene that provides high tensile strength.</title>
        <authorList>
            <person name="Kono N."/>
            <person name="Nakamura H."/>
            <person name="Ohtoshi R."/>
            <person name="Tomita M."/>
            <person name="Numata K."/>
            <person name="Arakawa K."/>
        </authorList>
    </citation>
    <scope>NUCLEOTIDE SEQUENCE [LARGE SCALE GENOMIC DNA]</scope>
</reference>
<proteinExistence type="predicted"/>
<evidence type="ECO:0000313" key="3">
    <source>
        <dbReference type="Proteomes" id="UP000299102"/>
    </source>
</evidence>
<dbReference type="AlphaFoldDB" id="A0A4C1VVQ9"/>
<evidence type="ECO:0000256" key="1">
    <source>
        <dbReference type="SAM" id="MobiDB-lite"/>
    </source>
</evidence>
<gene>
    <name evidence="2" type="ORF">EVAR_31698_1</name>
</gene>
<accession>A0A4C1VVQ9</accession>
<name>A0A4C1VVQ9_EUMVA</name>
<dbReference type="Proteomes" id="UP000299102">
    <property type="component" value="Unassembled WGS sequence"/>
</dbReference>
<feature type="compositionally biased region" description="Basic and acidic residues" evidence="1">
    <location>
        <begin position="76"/>
        <end position="95"/>
    </location>
</feature>
<protein>
    <submittedName>
        <fullName evidence="2">Uncharacterized protein</fullName>
    </submittedName>
</protein>
<organism evidence="2 3">
    <name type="scientific">Eumeta variegata</name>
    <name type="common">Bagworm moth</name>
    <name type="synonym">Eumeta japonica</name>
    <dbReference type="NCBI Taxonomy" id="151549"/>
    <lineage>
        <taxon>Eukaryota</taxon>
        <taxon>Metazoa</taxon>
        <taxon>Ecdysozoa</taxon>
        <taxon>Arthropoda</taxon>
        <taxon>Hexapoda</taxon>
        <taxon>Insecta</taxon>
        <taxon>Pterygota</taxon>
        <taxon>Neoptera</taxon>
        <taxon>Endopterygota</taxon>
        <taxon>Lepidoptera</taxon>
        <taxon>Glossata</taxon>
        <taxon>Ditrysia</taxon>
        <taxon>Tineoidea</taxon>
        <taxon>Psychidae</taxon>
        <taxon>Oiketicinae</taxon>
        <taxon>Eumeta</taxon>
    </lineage>
</organism>
<sequence length="922" mass="104561">MVDGKKIDTAFAVQYPSRPVVDRTPAPAAGPDRVATLAGASEHWRRTHQNVTQLRVEIEDLKKNIVRLTSNNVQDRPVERKARDTTHKPISKSKDVPSLQVDNKQISSEKISQSRIEKKERIAKTFKKVNEIGLPPKRLINKVENSPKVAGQGLITKSFRNSQASKIHSKNNYPQGFLFGKETKSTWMDTMNDPIPNKKEQECVNVSHPDRVLEKERKIAELQNHCIENCSSDRSPKAPTAKAFDRLLDQLTKWTNDRQLNSKNINENNPKHFNKNSEQCISLIKIKEKSDHSINKNVLEQVNENENKFMGCLIKSEKENVLKTSKKKPLHGHSLSNQDARSSLISEKYPINTSQLTNENSDFHNLSSTNKVQSNFHIHTKTPISDLKKSAYHYDENEVLKVQKGSTFHDGFFSNSRCNEDKISKPISCSFKKIETGVTKKDAINSPKIYDEKDLTIDWEKVHSLVYKYITTKIKRLQNTPKTETNANGIDDSSVSNLLSKLCYMIKNDLRKMKNLPTYHRESAQLQKETSKKDEDRSFSVLKIEEKPLLNLCKGIKTFEYPPNNKNSPNAINRETLTLTMSCQVSGKIDTENKSCLTIEKKCSQLQVIYDKNKIPVCDRKKAYVSCACSPTVSDRQCSCNILKGDLFDKNWKGKTIDTVDFLNNNVKNNVPYNLNKPVKITKSDQVADRNRSYIYKEKRFTQTIFSNKETGRNANNDFNTQTLTKSNPVNEKDEAVSCFGCTVECICDKSLGPCVCTKGILINKRDEVEKLWKMSIDNNHNKLDNFNLYVLSQRRNTENPKAVVLSTSKTISNNAKNTYRKSETCEMASMNNLFVPSDVVSKTDNAVKNVGENSDADGARSKCSSLKSEMGVSLSDDLCTRRGLLPNINLGRHSTNSSLPVGKNIISEIHFWSQMLPEELS</sequence>
<dbReference type="EMBL" id="BGZK01000408">
    <property type="protein sequence ID" value="GBP41935.1"/>
    <property type="molecule type" value="Genomic_DNA"/>
</dbReference>
<keyword evidence="3" id="KW-1185">Reference proteome</keyword>
<comment type="caution">
    <text evidence="2">The sequence shown here is derived from an EMBL/GenBank/DDBJ whole genome shotgun (WGS) entry which is preliminary data.</text>
</comment>
<feature type="region of interest" description="Disordered" evidence="1">
    <location>
        <begin position="74"/>
        <end position="113"/>
    </location>
</feature>